<proteinExistence type="predicted"/>
<reference evidence="1 2" key="1">
    <citation type="submission" date="2020-07" db="EMBL/GenBank/DDBJ databases">
        <title>Complete Genome Sequence of an acetic acid bacterium, Acetobacter aceti JCM20276.</title>
        <authorList>
            <person name="Hirose Y."/>
            <person name="Mihara H."/>
        </authorList>
    </citation>
    <scope>NUCLEOTIDE SEQUENCE [LARGE SCALE GENOMIC DNA]</scope>
    <source>
        <strain evidence="1 2">JCM20276</strain>
    </source>
</reference>
<protein>
    <submittedName>
        <fullName evidence="1">Uncharacterized protein</fullName>
    </submittedName>
</protein>
<sequence length="104" mass="10814">MSLPETITTKSGHVLSLKEIDPGEMLDLIEAAGSAMTSGASGAWLSYASIVCTVRDIDGVPVPWPTKKGEVKALANKIGNEGIVAVQKAMSEQDGDAEVDTAKN</sequence>
<organism evidence="1 2">
    <name type="scientific">Acetobacter aceti</name>
    <dbReference type="NCBI Taxonomy" id="435"/>
    <lineage>
        <taxon>Bacteria</taxon>
        <taxon>Pseudomonadati</taxon>
        <taxon>Pseudomonadota</taxon>
        <taxon>Alphaproteobacteria</taxon>
        <taxon>Acetobacterales</taxon>
        <taxon>Acetobacteraceae</taxon>
        <taxon>Acetobacter</taxon>
        <taxon>Acetobacter subgen. Acetobacter</taxon>
    </lineage>
</organism>
<evidence type="ECO:0000313" key="2">
    <source>
        <dbReference type="Proteomes" id="UP000515220"/>
    </source>
</evidence>
<dbReference type="Proteomes" id="UP000515220">
    <property type="component" value="Chromosome"/>
</dbReference>
<accession>A0A6S6PGE5</accession>
<dbReference type="AlphaFoldDB" id="A0A6S6PGE5"/>
<evidence type="ECO:0000313" key="1">
    <source>
        <dbReference type="EMBL" id="BCI68087.1"/>
    </source>
</evidence>
<gene>
    <name evidence="1" type="ORF">AAJCM20276_27110</name>
</gene>
<name>A0A6S6PGE5_ACEAC</name>
<dbReference type="EMBL" id="AP023326">
    <property type="protein sequence ID" value="BCI68087.1"/>
    <property type="molecule type" value="Genomic_DNA"/>
</dbReference>
<dbReference type="RefSeq" id="WP_232091701.1">
    <property type="nucleotide sequence ID" value="NZ_AP023326.1"/>
</dbReference>